<dbReference type="Proteomes" id="UP000789405">
    <property type="component" value="Unassembled WGS sequence"/>
</dbReference>
<comment type="caution">
    <text evidence="1">The sequence shown here is derived from an EMBL/GenBank/DDBJ whole genome shotgun (WGS) entry which is preliminary data.</text>
</comment>
<protein>
    <submittedName>
        <fullName evidence="1">20162_t:CDS:1</fullName>
    </submittedName>
</protein>
<organism evidence="1 2">
    <name type="scientific">Dentiscutata erythropus</name>
    <dbReference type="NCBI Taxonomy" id="1348616"/>
    <lineage>
        <taxon>Eukaryota</taxon>
        <taxon>Fungi</taxon>
        <taxon>Fungi incertae sedis</taxon>
        <taxon>Mucoromycota</taxon>
        <taxon>Glomeromycotina</taxon>
        <taxon>Glomeromycetes</taxon>
        <taxon>Diversisporales</taxon>
        <taxon>Gigasporaceae</taxon>
        <taxon>Dentiscutata</taxon>
    </lineage>
</organism>
<reference evidence="1" key="1">
    <citation type="submission" date="2021-06" db="EMBL/GenBank/DDBJ databases">
        <authorList>
            <person name="Kallberg Y."/>
            <person name="Tangrot J."/>
            <person name="Rosling A."/>
        </authorList>
    </citation>
    <scope>NUCLEOTIDE SEQUENCE</scope>
    <source>
        <strain evidence="1">MA453B</strain>
    </source>
</reference>
<sequence>MSLKKKNHKLTSYIEILEEKADEWRNYAICCACCDTLGRPTALLYKFSNKGEHVKNHLKKCQHFINKVGGIKEASRILEIELEE</sequence>
<proteinExistence type="predicted"/>
<evidence type="ECO:0000313" key="2">
    <source>
        <dbReference type="Proteomes" id="UP000789405"/>
    </source>
</evidence>
<accession>A0A9N9KEA5</accession>
<dbReference type="AlphaFoldDB" id="A0A9N9KEA5"/>
<feature type="non-terminal residue" evidence="1">
    <location>
        <position position="84"/>
    </location>
</feature>
<gene>
    <name evidence="1" type="ORF">DERYTH_LOCUS27570</name>
</gene>
<dbReference type="EMBL" id="CAJVPY010063930">
    <property type="protein sequence ID" value="CAG8823808.1"/>
    <property type="molecule type" value="Genomic_DNA"/>
</dbReference>
<dbReference type="OrthoDB" id="2394824at2759"/>
<keyword evidence="2" id="KW-1185">Reference proteome</keyword>
<name>A0A9N9KEA5_9GLOM</name>
<evidence type="ECO:0000313" key="1">
    <source>
        <dbReference type="EMBL" id="CAG8823808.1"/>
    </source>
</evidence>